<sequence length="129" mass="13751">MVVELVITAGDETGDLSTWLARENDLRGYVRSRPGPLSEHTLAAEVVIIAAIAAVSALARSICGYLIERERARRTDLEFAITRKSGNVDHFVVNGTTDPLRLVELLLGEDGPSDQIGDGDSDASSSAVS</sequence>
<evidence type="ECO:0000313" key="3">
    <source>
        <dbReference type="EMBL" id="OLF06166.1"/>
    </source>
</evidence>
<dbReference type="Pfam" id="PF19953">
    <property type="entry name" value="EACC1"/>
    <property type="match status" value="1"/>
</dbReference>
<gene>
    <name evidence="3" type="ORF">BLA60_33070</name>
</gene>
<keyword evidence="2" id="KW-1133">Transmembrane helix</keyword>
<accession>A0A7Z0WIJ0</accession>
<keyword evidence="2" id="KW-0472">Membrane</keyword>
<dbReference type="EMBL" id="MSIF01000023">
    <property type="protein sequence ID" value="OLF06166.1"/>
    <property type="molecule type" value="Genomic_DNA"/>
</dbReference>
<reference evidence="3 4" key="1">
    <citation type="submission" date="2016-12" db="EMBL/GenBank/DDBJ databases">
        <title>The draft genome sequence of Actinophytocola xinjiangensis.</title>
        <authorList>
            <person name="Wang W."/>
            <person name="Yuan L."/>
        </authorList>
    </citation>
    <scope>NUCLEOTIDE SEQUENCE [LARGE SCALE GENOMIC DNA]</scope>
    <source>
        <strain evidence="3 4">CGMCC 4.4663</strain>
    </source>
</reference>
<evidence type="ECO:0000313" key="4">
    <source>
        <dbReference type="Proteomes" id="UP000185696"/>
    </source>
</evidence>
<keyword evidence="4" id="KW-1185">Reference proteome</keyword>
<dbReference type="AlphaFoldDB" id="A0A7Z0WIJ0"/>
<name>A0A7Z0WIJ0_9PSEU</name>
<dbReference type="Proteomes" id="UP000185696">
    <property type="component" value="Unassembled WGS sequence"/>
</dbReference>
<evidence type="ECO:0000256" key="1">
    <source>
        <dbReference type="SAM" id="MobiDB-lite"/>
    </source>
</evidence>
<proteinExistence type="predicted"/>
<protein>
    <submittedName>
        <fullName evidence="3">Uncharacterized protein</fullName>
    </submittedName>
</protein>
<feature type="region of interest" description="Disordered" evidence="1">
    <location>
        <begin position="109"/>
        <end position="129"/>
    </location>
</feature>
<organism evidence="3 4">
    <name type="scientific">Actinophytocola xinjiangensis</name>
    <dbReference type="NCBI Taxonomy" id="485602"/>
    <lineage>
        <taxon>Bacteria</taxon>
        <taxon>Bacillati</taxon>
        <taxon>Actinomycetota</taxon>
        <taxon>Actinomycetes</taxon>
        <taxon>Pseudonocardiales</taxon>
        <taxon>Pseudonocardiaceae</taxon>
    </lineage>
</organism>
<feature type="compositionally biased region" description="Low complexity" evidence="1">
    <location>
        <begin position="113"/>
        <end position="129"/>
    </location>
</feature>
<feature type="transmembrane region" description="Helical" evidence="2">
    <location>
        <begin position="42"/>
        <end position="67"/>
    </location>
</feature>
<keyword evidence="2" id="KW-0812">Transmembrane</keyword>
<dbReference type="InterPro" id="IPR045428">
    <property type="entry name" value="EACC1"/>
</dbReference>
<evidence type="ECO:0000256" key="2">
    <source>
        <dbReference type="SAM" id="Phobius"/>
    </source>
</evidence>
<comment type="caution">
    <text evidence="3">The sequence shown here is derived from an EMBL/GenBank/DDBJ whole genome shotgun (WGS) entry which is preliminary data.</text>
</comment>